<dbReference type="GO" id="GO:0016491">
    <property type="term" value="F:oxidoreductase activity"/>
    <property type="evidence" value="ECO:0007669"/>
    <property type="project" value="InterPro"/>
</dbReference>
<dbReference type="Pfam" id="PF00578">
    <property type="entry name" value="AhpC-TSA"/>
    <property type="match status" value="1"/>
</dbReference>
<dbReference type="Gene3D" id="3.40.30.10">
    <property type="entry name" value="Glutaredoxin"/>
    <property type="match status" value="1"/>
</dbReference>
<dbReference type="CDD" id="cd02969">
    <property type="entry name" value="PRX_like1"/>
    <property type="match status" value="1"/>
</dbReference>
<name>A0A1P8MTL6_9RHOB</name>
<accession>A0A1P8MTL6</accession>
<dbReference type="PANTHER" id="PTHR43640:SF1">
    <property type="entry name" value="THIOREDOXIN-DEPENDENT PEROXIREDOXIN"/>
    <property type="match status" value="1"/>
</dbReference>
<evidence type="ECO:0000259" key="1">
    <source>
        <dbReference type="PROSITE" id="PS51352"/>
    </source>
</evidence>
<dbReference type="SUPFAM" id="SSF52833">
    <property type="entry name" value="Thioredoxin-like"/>
    <property type="match status" value="1"/>
</dbReference>
<dbReference type="OrthoDB" id="9809746at2"/>
<dbReference type="PROSITE" id="PS51352">
    <property type="entry name" value="THIOREDOXIN_2"/>
    <property type="match status" value="1"/>
</dbReference>
<dbReference type="InterPro" id="IPR047262">
    <property type="entry name" value="PRX-like1"/>
</dbReference>
<dbReference type="InterPro" id="IPR000866">
    <property type="entry name" value="AhpC/TSA"/>
</dbReference>
<dbReference type="AlphaFoldDB" id="A0A1P8MTL6"/>
<dbReference type="STRING" id="299262.BWR18_06600"/>
<dbReference type="InterPro" id="IPR013766">
    <property type="entry name" value="Thioredoxin_domain"/>
</dbReference>
<dbReference type="Proteomes" id="UP000186336">
    <property type="component" value="Chromosome"/>
</dbReference>
<evidence type="ECO:0000313" key="2">
    <source>
        <dbReference type="EMBL" id="APX11384.1"/>
    </source>
</evidence>
<dbReference type="PANTHER" id="PTHR43640">
    <property type="entry name" value="OS07G0260300 PROTEIN"/>
    <property type="match status" value="1"/>
</dbReference>
<protein>
    <submittedName>
        <fullName evidence="2">Thioredoxin family protein</fullName>
    </submittedName>
</protein>
<dbReference type="GO" id="GO:0016209">
    <property type="term" value="F:antioxidant activity"/>
    <property type="evidence" value="ECO:0007669"/>
    <property type="project" value="InterPro"/>
</dbReference>
<reference evidence="2 3" key="1">
    <citation type="submission" date="2017-01" db="EMBL/GenBank/DDBJ databases">
        <title>Complete genome of Tateyamaria omphalii DOK1-4 isolated from seawater in Dokdo.</title>
        <authorList>
            <person name="Kim J.H."/>
            <person name="Chi W.-J."/>
        </authorList>
    </citation>
    <scope>NUCLEOTIDE SEQUENCE [LARGE SCALE GENOMIC DNA]</scope>
    <source>
        <strain evidence="2 3">DOK1-4</strain>
    </source>
</reference>
<evidence type="ECO:0000313" key="3">
    <source>
        <dbReference type="Proteomes" id="UP000186336"/>
    </source>
</evidence>
<proteinExistence type="predicted"/>
<feature type="domain" description="Thioredoxin" evidence="1">
    <location>
        <begin position="8"/>
        <end position="162"/>
    </location>
</feature>
<dbReference type="EMBL" id="CP019312">
    <property type="protein sequence ID" value="APX11384.1"/>
    <property type="molecule type" value="Genomic_DNA"/>
</dbReference>
<organism evidence="2 3">
    <name type="scientific">Tateyamaria omphalii</name>
    <dbReference type="NCBI Taxonomy" id="299262"/>
    <lineage>
        <taxon>Bacteria</taxon>
        <taxon>Pseudomonadati</taxon>
        <taxon>Pseudomonadota</taxon>
        <taxon>Alphaproteobacteria</taxon>
        <taxon>Rhodobacterales</taxon>
        <taxon>Roseobacteraceae</taxon>
        <taxon>Tateyamaria</taxon>
    </lineage>
</organism>
<dbReference type="KEGG" id="tom:BWR18_06600"/>
<keyword evidence="3" id="KW-1185">Reference proteome</keyword>
<sequence length="181" mass="19689">MLLETPGCDFGDAAPPFRLPDAHGQMHDLNDLLGRNGILVAFICNHCPYVVAIADRLAMDAKTLQAEGIGVVAINANDYVAYPADAPDRMPGFAAKHGFDFPYLIDEDQSVARAYGAVCTPDFFGFSADGLLQYRGRLDDVRMGDAKDRTPDLLNAMRHIAETGVGPRDQTPSMGCSIKWR</sequence>
<dbReference type="RefSeq" id="WP_076627246.1">
    <property type="nucleotide sequence ID" value="NZ_CP019312.1"/>
</dbReference>
<dbReference type="InterPro" id="IPR036249">
    <property type="entry name" value="Thioredoxin-like_sf"/>
</dbReference>
<gene>
    <name evidence="2" type="ORF">BWR18_06600</name>
</gene>